<evidence type="ECO:0000259" key="3">
    <source>
        <dbReference type="Pfam" id="PF16028"/>
    </source>
</evidence>
<gene>
    <name evidence="4" type="ORF">KOW79_014612</name>
</gene>
<dbReference type="GO" id="GO:0015190">
    <property type="term" value="F:L-leucine transmembrane transporter activity"/>
    <property type="evidence" value="ECO:0007669"/>
    <property type="project" value="TreeGrafter"/>
</dbReference>
<organism evidence="4 5">
    <name type="scientific">Hemibagrus wyckioides</name>
    <dbReference type="NCBI Taxonomy" id="337641"/>
    <lineage>
        <taxon>Eukaryota</taxon>
        <taxon>Metazoa</taxon>
        <taxon>Chordata</taxon>
        <taxon>Craniata</taxon>
        <taxon>Vertebrata</taxon>
        <taxon>Euteleostomi</taxon>
        <taxon>Actinopterygii</taxon>
        <taxon>Neopterygii</taxon>
        <taxon>Teleostei</taxon>
        <taxon>Ostariophysi</taxon>
        <taxon>Siluriformes</taxon>
        <taxon>Bagridae</taxon>
        <taxon>Hemibagrus</taxon>
    </lineage>
</organism>
<keyword evidence="5" id="KW-1185">Reference proteome</keyword>
<evidence type="ECO:0000313" key="4">
    <source>
        <dbReference type="EMBL" id="KAG7321754.1"/>
    </source>
</evidence>
<dbReference type="GO" id="GO:0016323">
    <property type="term" value="C:basolateral plasma membrane"/>
    <property type="evidence" value="ECO:0007669"/>
    <property type="project" value="TreeGrafter"/>
</dbReference>
<keyword evidence="1" id="KW-0812">Transmembrane</keyword>
<feature type="domain" description="Solute carrier family 3 member 2 N-terminal" evidence="3">
    <location>
        <begin position="42"/>
        <end position="103"/>
    </location>
</feature>
<dbReference type="Pfam" id="PF16028">
    <property type="entry name" value="SLC3A2_N"/>
    <property type="match status" value="1"/>
</dbReference>
<accession>A0A9D3SJT9</accession>
<dbReference type="AlphaFoldDB" id="A0A9D3SJT9"/>
<proteinExistence type="predicted"/>
<dbReference type="Gene3D" id="3.20.20.80">
    <property type="entry name" value="Glycosidases"/>
    <property type="match status" value="1"/>
</dbReference>
<dbReference type="InterPro" id="IPR017853">
    <property type="entry name" value="GH"/>
</dbReference>
<sequence length="232" mass="25747">MQLKVEAGSGYGSMIGSGLAVNLGASETLPLLIPEDELELNYLKPLTRAELEAAAEGPGWKKFRSRLVLLFWLGWLTILGIAITVIVQSPRPVAPHLPWWQKELFYRLQPVLFMDADRTESGAISRVSEKLPYLKSLGVGVIILDGLFSPKVSLINMTQIDPRLGTLPEFHQFITNSHTAGMRVILDLCNNKAEILSNASDYAQDSLRYWLEQGVSGFEICNADTAFTEKVK</sequence>
<dbReference type="InterPro" id="IPR006047">
    <property type="entry name" value="GH13_cat_dom"/>
</dbReference>
<dbReference type="GO" id="GO:0015823">
    <property type="term" value="P:phenylalanine transport"/>
    <property type="evidence" value="ECO:0007669"/>
    <property type="project" value="TreeGrafter"/>
</dbReference>
<reference evidence="4 5" key="1">
    <citation type="submission" date="2021-06" db="EMBL/GenBank/DDBJ databases">
        <title>Chromosome-level genome assembly of the red-tail catfish (Hemibagrus wyckioides).</title>
        <authorList>
            <person name="Shao F."/>
        </authorList>
    </citation>
    <scope>NUCLEOTIDE SEQUENCE [LARGE SCALE GENOMIC DNA]</scope>
    <source>
        <strain evidence="4">EC202008001</strain>
        <tissue evidence="4">Blood</tissue>
    </source>
</reference>
<dbReference type="EMBL" id="JAHKSW010000017">
    <property type="protein sequence ID" value="KAG7321754.1"/>
    <property type="molecule type" value="Genomic_DNA"/>
</dbReference>
<dbReference type="GO" id="GO:1904273">
    <property type="term" value="P:L-alanine import across plasma membrane"/>
    <property type="evidence" value="ECO:0007669"/>
    <property type="project" value="TreeGrafter"/>
</dbReference>
<evidence type="ECO:0000259" key="2">
    <source>
        <dbReference type="Pfam" id="PF00128"/>
    </source>
</evidence>
<dbReference type="Proteomes" id="UP000824219">
    <property type="component" value="Linkage Group LG17"/>
</dbReference>
<feature type="transmembrane region" description="Helical" evidence="1">
    <location>
        <begin position="67"/>
        <end position="87"/>
    </location>
</feature>
<evidence type="ECO:0000313" key="5">
    <source>
        <dbReference type="Proteomes" id="UP000824219"/>
    </source>
</evidence>
<dbReference type="SUPFAM" id="SSF51445">
    <property type="entry name" value="(Trans)glycosidases"/>
    <property type="match status" value="1"/>
</dbReference>
<dbReference type="InterPro" id="IPR042280">
    <property type="entry name" value="SLC3A2"/>
</dbReference>
<dbReference type="CDD" id="cd00551">
    <property type="entry name" value="AmyAc_family"/>
    <property type="match status" value="1"/>
</dbReference>
<dbReference type="GO" id="GO:0015173">
    <property type="term" value="F:aromatic amino acid transmembrane transporter activity"/>
    <property type="evidence" value="ECO:0007669"/>
    <property type="project" value="TreeGrafter"/>
</dbReference>
<keyword evidence="1" id="KW-1133">Transmembrane helix</keyword>
<feature type="domain" description="Glycosyl hydrolase family 13 catalytic" evidence="2">
    <location>
        <begin position="110"/>
        <end position="191"/>
    </location>
</feature>
<dbReference type="Pfam" id="PF00128">
    <property type="entry name" value="Alpha-amylase"/>
    <property type="match status" value="1"/>
</dbReference>
<dbReference type="InterPro" id="IPR031984">
    <property type="entry name" value="SLC3A2_N"/>
</dbReference>
<dbReference type="GO" id="GO:0005975">
    <property type="term" value="P:carbohydrate metabolic process"/>
    <property type="evidence" value="ECO:0007669"/>
    <property type="project" value="InterPro"/>
</dbReference>
<evidence type="ECO:0008006" key="6">
    <source>
        <dbReference type="Google" id="ProtNLM"/>
    </source>
</evidence>
<dbReference type="GO" id="GO:0016324">
    <property type="term" value="C:apical plasma membrane"/>
    <property type="evidence" value="ECO:0007669"/>
    <property type="project" value="TreeGrafter"/>
</dbReference>
<protein>
    <recommendedName>
        <fullName evidence="6">Solute carrier family 3 member 2 N-terminal domain-containing protein</fullName>
    </recommendedName>
</protein>
<evidence type="ECO:0000256" key="1">
    <source>
        <dbReference type="SAM" id="Phobius"/>
    </source>
</evidence>
<dbReference type="GO" id="GO:1903801">
    <property type="term" value="P:L-leucine import across plasma membrane"/>
    <property type="evidence" value="ECO:0007669"/>
    <property type="project" value="TreeGrafter"/>
</dbReference>
<dbReference type="OrthoDB" id="204980at2759"/>
<comment type="caution">
    <text evidence="4">The sequence shown here is derived from an EMBL/GenBank/DDBJ whole genome shotgun (WGS) entry which is preliminary data.</text>
</comment>
<keyword evidence="1" id="KW-0472">Membrane</keyword>
<dbReference type="PANTHER" id="PTHR46673">
    <property type="entry name" value="4F2 CELL-SURFACE ANTIGEN HEAVY CHAIN"/>
    <property type="match status" value="1"/>
</dbReference>
<name>A0A9D3SJT9_9TELE</name>
<dbReference type="GO" id="GO:0015180">
    <property type="term" value="F:L-alanine transmembrane transporter activity"/>
    <property type="evidence" value="ECO:0007669"/>
    <property type="project" value="TreeGrafter"/>
</dbReference>
<dbReference type="PANTHER" id="PTHR46673:SF2">
    <property type="entry name" value="4F2 CELL-SURFACE ANTIGEN HEAVY CHAIN-LIKE"/>
    <property type="match status" value="1"/>
</dbReference>